<feature type="compositionally biased region" description="Polar residues" evidence="1">
    <location>
        <begin position="84"/>
        <end position="96"/>
    </location>
</feature>
<evidence type="ECO:0000256" key="1">
    <source>
        <dbReference type="SAM" id="MobiDB-lite"/>
    </source>
</evidence>
<evidence type="ECO:0000313" key="3">
    <source>
        <dbReference type="Proteomes" id="UP000677054"/>
    </source>
</evidence>
<dbReference type="EMBL" id="CAJPEV010004486">
    <property type="protein sequence ID" value="CAG0901861.1"/>
    <property type="molecule type" value="Genomic_DNA"/>
</dbReference>
<accession>A0A7R9AEQ4</accession>
<reference evidence="2" key="1">
    <citation type="submission" date="2020-11" db="EMBL/GenBank/DDBJ databases">
        <authorList>
            <person name="Tran Van P."/>
        </authorList>
    </citation>
    <scope>NUCLEOTIDE SEQUENCE</scope>
</reference>
<evidence type="ECO:0000313" key="2">
    <source>
        <dbReference type="EMBL" id="CAD7252484.1"/>
    </source>
</evidence>
<name>A0A7R9AEQ4_9CRUS</name>
<proteinExistence type="predicted"/>
<feature type="region of interest" description="Disordered" evidence="1">
    <location>
        <begin position="72"/>
        <end position="96"/>
    </location>
</feature>
<gene>
    <name evidence="2" type="ORF">DSTB1V02_LOCUS12242</name>
</gene>
<protein>
    <submittedName>
        <fullName evidence="2">Uncharacterized protein</fullName>
    </submittedName>
</protein>
<dbReference type="Proteomes" id="UP000677054">
    <property type="component" value="Unassembled WGS sequence"/>
</dbReference>
<sequence length="96" mass="10112">MNVFLIHLIDHLFPSRAQQGSGGEIGATALPVLGSSGSYGESLLGEAHDTLAGGTKTSVGLTISASHCFMQNKLDKPSNDTNEDWQQNPLSSKKTV</sequence>
<dbReference type="AlphaFoldDB" id="A0A7R9AEQ4"/>
<dbReference type="EMBL" id="LR904003">
    <property type="protein sequence ID" value="CAD7252484.1"/>
    <property type="molecule type" value="Genomic_DNA"/>
</dbReference>
<organism evidence="2">
    <name type="scientific">Darwinula stevensoni</name>
    <dbReference type="NCBI Taxonomy" id="69355"/>
    <lineage>
        <taxon>Eukaryota</taxon>
        <taxon>Metazoa</taxon>
        <taxon>Ecdysozoa</taxon>
        <taxon>Arthropoda</taxon>
        <taxon>Crustacea</taxon>
        <taxon>Oligostraca</taxon>
        <taxon>Ostracoda</taxon>
        <taxon>Podocopa</taxon>
        <taxon>Podocopida</taxon>
        <taxon>Darwinulocopina</taxon>
        <taxon>Darwinuloidea</taxon>
        <taxon>Darwinulidae</taxon>
        <taxon>Darwinula</taxon>
    </lineage>
</organism>
<keyword evidence="3" id="KW-1185">Reference proteome</keyword>